<proteinExistence type="predicted"/>
<dbReference type="Gene3D" id="2.40.160.20">
    <property type="match status" value="1"/>
</dbReference>
<dbReference type="AlphaFoldDB" id="A0A3D9DZW2"/>
<organism evidence="2 3">
    <name type="scientific">Kushneria indalinina DSM 14324</name>
    <dbReference type="NCBI Taxonomy" id="1122140"/>
    <lineage>
        <taxon>Bacteria</taxon>
        <taxon>Pseudomonadati</taxon>
        <taxon>Pseudomonadota</taxon>
        <taxon>Gammaproteobacteria</taxon>
        <taxon>Oceanospirillales</taxon>
        <taxon>Halomonadaceae</taxon>
        <taxon>Kushneria</taxon>
    </lineage>
</organism>
<dbReference type="EMBL" id="QRDJ01000006">
    <property type="protein sequence ID" value="REC96317.1"/>
    <property type="molecule type" value="Genomic_DNA"/>
</dbReference>
<feature type="signal peptide" evidence="1">
    <location>
        <begin position="1"/>
        <end position="29"/>
    </location>
</feature>
<evidence type="ECO:0000313" key="3">
    <source>
        <dbReference type="Proteomes" id="UP000256334"/>
    </source>
</evidence>
<gene>
    <name evidence="2" type="ORF">C8D72_1002</name>
</gene>
<evidence type="ECO:0000313" key="2">
    <source>
        <dbReference type="EMBL" id="REC96317.1"/>
    </source>
</evidence>
<dbReference type="SUPFAM" id="SSF56925">
    <property type="entry name" value="OMPA-like"/>
    <property type="match status" value="1"/>
</dbReference>
<dbReference type="RefSeq" id="WP_115853234.1">
    <property type="nucleotide sequence ID" value="NZ_QRDJ01000006.1"/>
</dbReference>
<reference evidence="2 3" key="1">
    <citation type="submission" date="2018-07" db="EMBL/GenBank/DDBJ databases">
        <title>Genomic Encyclopedia of Type Strains, Phase IV (KMG-IV): sequencing the most valuable type-strain genomes for metagenomic binning, comparative biology and taxonomic classification.</title>
        <authorList>
            <person name="Goeker M."/>
        </authorList>
    </citation>
    <scope>NUCLEOTIDE SEQUENCE [LARGE SCALE GENOMIC DNA]</scope>
    <source>
        <strain evidence="2 3">DSM 14324</strain>
    </source>
</reference>
<dbReference type="Proteomes" id="UP000256334">
    <property type="component" value="Unassembled WGS sequence"/>
</dbReference>
<dbReference type="PANTHER" id="PTHR36920">
    <property type="match status" value="1"/>
</dbReference>
<dbReference type="InterPro" id="IPR011250">
    <property type="entry name" value="OMP/PagP_B-barrel"/>
</dbReference>
<keyword evidence="1" id="KW-0732">Signal</keyword>
<keyword evidence="3" id="KW-1185">Reference proteome</keyword>
<comment type="caution">
    <text evidence="2">The sequence shown here is derived from an EMBL/GenBank/DDBJ whole genome shotgun (WGS) entry which is preliminary data.</text>
</comment>
<feature type="chain" id="PRO_5017662769" evidence="1">
    <location>
        <begin position="30"/>
        <end position="218"/>
    </location>
</feature>
<dbReference type="PANTHER" id="PTHR36920:SF1">
    <property type="entry name" value="OUTER MEMBRANE PROTEIN W"/>
    <property type="match status" value="1"/>
</dbReference>
<dbReference type="InterPro" id="IPR005618">
    <property type="entry name" value="OMPW"/>
</dbReference>
<evidence type="ECO:0000256" key="1">
    <source>
        <dbReference type="SAM" id="SignalP"/>
    </source>
</evidence>
<dbReference type="GO" id="GO:0019867">
    <property type="term" value="C:outer membrane"/>
    <property type="evidence" value="ECO:0007669"/>
    <property type="project" value="InterPro"/>
</dbReference>
<dbReference type="Pfam" id="PF03922">
    <property type="entry name" value="OmpW"/>
    <property type="match status" value="1"/>
</dbReference>
<protein>
    <submittedName>
        <fullName evidence="2">Outer membrane protein</fullName>
    </submittedName>
</protein>
<name>A0A3D9DZW2_9GAMM</name>
<dbReference type="GO" id="GO:0055085">
    <property type="term" value="P:transmembrane transport"/>
    <property type="evidence" value="ECO:0007669"/>
    <property type="project" value="TreeGrafter"/>
</dbReference>
<dbReference type="OrthoDB" id="9807574at2"/>
<sequence>MFRTLRRFPAALMATALMVLCMLPGLSQAASSGIQQGDWLLRLKVAGLVPTHETSSTTPLGGHLDTPSTILPTLDVSYFLTDHWAVEMSGGTFSSDYRLRDSLLGDLEVGRIKSGSVSLVAQYHFRPDTAIRPWLGIGINHTWPISIDPEEGVPDFEASRLTSPLIDAGLDYPLWGPWFASASMRYVMLPTQRFEGDGFSARSRLNVLVMSAGLGLHF</sequence>
<accession>A0A3D9DZW2</accession>